<dbReference type="Pfam" id="PF00158">
    <property type="entry name" value="Sigma54_activat"/>
    <property type="match status" value="1"/>
</dbReference>
<dbReference type="GO" id="GO:0000160">
    <property type="term" value="P:phosphorelay signal transduction system"/>
    <property type="evidence" value="ECO:0007669"/>
    <property type="project" value="UniProtKB-KW"/>
</dbReference>
<dbReference type="FunFam" id="3.40.50.300:FF:000006">
    <property type="entry name" value="DNA-binding transcriptional regulator NtrC"/>
    <property type="match status" value="1"/>
</dbReference>
<dbReference type="Gene3D" id="3.40.50.2300">
    <property type="match status" value="1"/>
</dbReference>
<evidence type="ECO:0000313" key="11">
    <source>
        <dbReference type="Proteomes" id="UP000315439"/>
    </source>
</evidence>
<dbReference type="CDD" id="cd00009">
    <property type="entry name" value="AAA"/>
    <property type="match status" value="1"/>
</dbReference>
<gene>
    <name evidence="10" type="ORF">FLL46_04155</name>
</gene>
<dbReference type="OrthoDB" id="9804019at2"/>
<keyword evidence="1 7" id="KW-0597">Phosphoprotein</keyword>
<reference evidence="10 11" key="1">
    <citation type="submission" date="2019-07" db="EMBL/GenBank/DDBJ databases">
        <title>Draft genome for Aliikangiella sp. M105.</title>
        <authorList>
            <person name="Wang G."/>
        </authorList>
    </citation>
    <scope>NUCLEOTIDE SEQUENCE [LARGE SCALE GENOMIC DNA]</scope>
    <source>
        <strain evidence="10 11">M105</strain>
    </source>
</reference>
<dbReference type="InterPro" id="IPR011006">
    <property type="entry name" value="CheY-like_superfamily"/>
</dbReference>
<dbReference type="PROSITE" id="PS00675">
    <property type="entry name" value="SIGMA54_INTERACT_1"/>
    <property type="match status" value="1"/>
</dbReference>
<dbReference type="SUPFAM" id="SSF52172">
    <property type="entry name" value="CheY-like"/>
    <property type="match status" value="1"/>
</dbReference>
<feature type="domain" description="Sigma-54 factor interaction" evidence="8">
    <location>
        <begin position="138"/>
        <end position="367"/>
    </location>
</feature>
<evidence type="ECO:0000313" key="10">
    <source>
        <dbReference type="EMBL" id="TQV88731.1"/>
    </source>
</evidence>
<dbReference type="PROSITE" id="PS50110">
    <property type="entry name" value="RESPONSE_REGULATORY"/>
    <property type="match status" value="1"/>
</dbReference>
<dbReference type="InterPro" id="IPR001789">
    <property type="entry name" value="Sig_transdc_resp-reg_receiver"/>
</dbReference>
<dbReference type="Proteomes" id="UP000315439">
    <property type="component" value="Unassembled WGS sequence"/>
</dbReference>
<evidence type="ECO:0000259" key="9">
    <source>
        <dbReference type="PROSITE" id="PS50110"/>
    </source>
</evidence>
<dbReference type="PANTHER" id="PTHR32071:SF116">
    <property type="entry name" value="TRANSCRIPTIONAL REGULATORY PROTEIN GLRR"/>
    <property type="match status" value="1"/>
</dbReference>
<keyword evidence="5" id="KW-0805">Transcription regulation</keyword>
<dbReference type="Pfam" id="PF00072">
    <property type="entry name" value="Response_reg"/>
    <property type="match status" value="1"/>
</dbReference>
<dbReference type="InterPro" id="IPR009057">
    <property type="entry name" value="Homeodomain-like_sf"/>
</dbReference>
<dbReference type="InterPro" id="IPR025662">
    <property type="entry name" value="Sigma_54_int_dom_ATP-bd_1"/>
</dbReference>
<dbReference type="SMART" id="SM00448">
    <property type="entry name" value="REC"/>
    <property type="match status" value="1"/>
</dbReference>
<evidence type="ECO:0000256" key="2">
    <source>
        <dbReference type="ARBA" id="ARBA00022741"/>
    </source>
</evidence>
<organism evidence="10 11">
    <name type="scientific">Aliikangiella coralliicola</name>
    <dbReference type="NCBI Taxonomy" id="2592383"/>
    <lineage>
        <taxon>Bacteria</taxon>
        <taxon>Pseudomonadati</taxon>
        <taxon>Pseudomonadota</taxon>
        <taxon>Gammaproteobacteria</taxon>
        <taxon>Oceanospirillales</taxon>
        <taxon>Pleioneaceae</taxon>
        <taxon>Aliikangiella</taxon>
    </lineage>
</organism>
<keyword evidence="3" id="KW-0067">ATP-binding</keyword>
<evidence type="ECO:0000256" key="4">
    <source>
        <dbReference type="ARBA" id="ARBA00023012"/>
    </source>
</evidence>
<dbReference type="FunFam" id="3.40.50.2300:FF:000018">
    <property type="entry name" value="DNA-binding transcriptional regulator NtrC"/>
    <property type="match status" value="1"/>
</dbReference>
<proteinExistence type="predicted"/>
<dbReference type="Gene3D" id="1.10.8.60">
    <property type="match status" value="1"/>
</dbReference>
<dbReference type="InterPro" id="IPR003593">
    <property type="entry name" value="AAA+_ATPase"/>
</dbReference>
<dbReference type="PROSITE" id="PS00688">
    <property type="entry name" value="SIGMA54_INTERACT_3"/>
    <property type="match status" value="1"/>
</dbReference>
<evidence type="ECO:0000256" key="1">
    <source>
        <dbReference type="ARBA" id="ARBA00022553"/>
    </source>
</evidence>
<feature type="domain" description="Response regulatory" evidence="9">
    <location>
        <begin position="4"/>
        <end position="118"/>
    </location>
</feature>
<comment type="caution">
    <text evidence="10">The sequence shown here is derived from an EMBL/GenBank/DDBJ whole genome shotgun (WGS) entry which is preliminary data.</text>
</comment>
<keyword evidence="4" id="KW-0902">Two-component regulatory system</keyword>
<accession>A0A545UGY7</accession>
<feature type="modified residue" description="4-aspartylphosphate" evidence="7">
    <location>
        <position position="53"/>
    </location>
</feature>
<dbReference type="InterPro" id="IPR025944">
    <property type="entry name" value="Sigma_54_int_dom_CS"/>
</dbReference>
<dbReference type="InterPro" id="IPR027417">
    <property type="entry name" value="P-loop_NTPase"/>
</dbReference>
<dbReference type="EMBL" id="VIKS01000003">
    <property type="protein sequence ID" value="TQV88731.1"/>
    <property type="molecule type" value="Genomic_DNA"/>
</dbReference>
<dbReference type="SUPFAM" id="SSF46689">
    <property type="entry name" value="Homeodomain-like"/>
    <property type="match status" value="1"/>
</dbReference>
<dbReference type="Gene3D" id="3.40.50.300">
    <property type="entry name" value="P-loop containing nucleotide triphosphate hydrolases"/>
    <property type="match status" value="1"/>
</dbReference>
<dbReference type="SMART" id="SM00382">
    <property type="entry name" value="AAA"/>
    <property type="match status" value="1"/>
</dbReference>
<evidence type="ECO:0000256" key="5">
    <source>
        <dbReference type="ARBA" id="ARBA00023015"/>
    </source>
</evidence>
<keyword evidence="11" id="KW-1185">Reference proteome</keyword>
<evidence type="ECO:0000256" key="3">
    <source>
        <dbReference type="ARBA" id="ARBA00022840"/>
    </source>
</evidence>
<keyword evidence="6" id="KW-0804">Transcription</keyword>
<dbReference type="InterPro" id="IPR058031">
    <property type="entry name" value="AAA_lid_NorR"/>
</dbReference>
<dbReference type="GO" id="GO:0005524">
    <property type="term" value="F:ATP binding"/>
    <property type="evidence" value="ECO:0007669"/>
    <property type="project" value="UniProtKB-KW"/>
</dbReference>
<dbReference type="AlphaFoldDB" id="A0A545UGY7"/>
<evidence type="ECO:0000256" key="6">
    <source>
        <dbReference type="ARBA" id="ARBA00023163"/>
    </source>
</evidence>
<name>A0A545UGY7_9GAMM</name>
<dbReference type="RefSeq" id="WP_142892183.1">
    <property type="nucleotide sequence ID" value="NZ_ML660161.1"/>
</dbReference>
<dbReference type="PANTHER" id="PTHR32071">
    <property type="entry name" value="TRANSCRIPTIONAL REGULATORY PROTEIN"/>
    <property type="match status" value="1"/>
</dbReference>
<dbReference type="PROSITE" id="PS50045">
    <property type="entry name" value="SIGMA54_INTERACT_4"/>
    <property type="match status" value="1"/>
</dbReference>
<dbReference type="GO" id="GO:0006355">
    <property type="term" value="P:regulation of DNA-templated transcription"/>
    <property type="evidence" value="ECO:0007669"/>
    <property type="project" value="InterPro"/>
</dbReference>
<sequence>MNAHILLVDDDPSLLKLLSLRIESAGYQVTTADSAQVALDFLKSNNVDLVITDLKMEPMDGMELQQQIQIKYPSIPVIMLTAHGSIPDAVTATKRGIFTFLTKPVDKESLFENIEKAIAIHGGADHRSSYSHENSSGILTRSRTMLHLLDQVKKLANTDVNILITGESGTGKELLAQAIHQHRREKDAPFIPINCGAVPSELLESELFGHKKGAFTGAVRDHVGIFQKAQSGTLFLDEIGDMPLPLQVKLLRVLQERSIRPVGSNEEISIEVQIVSATHRDLQSEIENKTFREDLFYRLNVVNLELPALRQRREDIPLLANYFVELVCQRNNTPEVRLSSDAVQCLVEHHWPGNIRELQNLIEQVVALNHGEMISAAQISTALKIDNNDIILDSLSEAKRQFERDYVIEKLKITQGNVAEAAKLAGRNRSDFYKLIKKHGIELES</sequence>
<protein>
    <submittedName>
        <fullName evidence="10">Response regulator</fullName>
    </submittedName>
</protein>
<dbReference type="SUPFAM" id="SSF52540">
    <property type="entry name" value="P-loop containing nucleoside triphosphate hydrolases"/>
    <property type="match status" value="1"/>
</dbReference>
<evidence type="ECO:0000259" key="8">
    <source>
        <dbReference type="PROSITE" id="PS50045"/>
    </source>
</evidence>
<dbReference type="Pfam" id="PF25601">
    <property type="entry name" value="AAA_lid_14"/>
    <property type="match status" value="1"/>
</dbReference>
<evidence type="ECO:0000256" key="7">
    <source>
        <dbReference type="PROSITE-ProRule" id="PRU00169"/>
    </source>
</evidence>
<keyword evidence="2" id="KW-0547">Nucleotide-binding</keyword>
<dbReference type="InterPro" id="IPR002078">
    <property type="entry name" value="Sigma_54_int"/>
</dbReference>
<dbReference type="Gene3D" id="1.10.10.60">
    <property type="entry name" value="Homeodomain-like"/>
    <property type="match status" value="1"/>
</dbReference>